<sequence length="647" mass="71644">MTNTLPLHNANAMADQQPNPESSHSTTVTHEKQLQPPPTTPPPTTTTDIDSIHADLFDMTASSGDPGSAFYSKATGTSTSKSVEESEFVKATWRLKLTIVMCMLALPIGCHYLEATVGTLKTALKHNMNINNTQFSILVSAVNLVNTILPMLAGFFIDDLRSLGSIRGTSLVSIIIFLGSVLVSIGSTKNSYPIMVVGQVVYGLASGMIVTMQEGILSRWFRDRQIAIIIGVHLCVARLTKFIAKLVCYPIVNSSGSSSTPLYVAMLLCAMGVITNGIYWIVMVRNGWATSNGKEIAQPKQKYENRSVMASMAVVNSQHQPYNSDVISQITGTRASNSHAKSKYSLKLLLFLPSTFWMVPWMQLIFSSVLSSFEDVATEFVEFRYSTTSVMAGYQSSLTQVVPIVAAPLMGIVVHRFGRRLTNLFAATIVLVVSMVLLAYTWVVPAVGMVLISLSLALGPVSILTSTSMLLPHELSGTGMALHKCANNIGTTIVSVIVGYVQDLTYHDGNSADNERDLQSEYDGVLVCYLVLAGCATLVVVIFWLMDRKILDGWLQADKFERDRRLKVAKHEQEEEERAYRYPYYAVAPAEQEERRNKALQRIGSLLRKNKSYVYIGFYLFWFLVSWVVFFTFALMPLYQNYQSKFA</sequence>
<dbReference type="Gene3D" id="1.20.1250.20">
    <property type="entry name" value="MFS general substrate transporter like domains"/>
    <property type="match status" value="2"/>
</dbReference>
<comment type="catalytic activity">
    <reaction evidence="11">
        <text>L-arginyl-glycine(out) = L-arginyl-glycine(in)</text>
        <dbReference type="Rhea" id="RHEA:79391"/>
        <dbReference type="ChEBI" id="CHEBI:229955"/>
    </reaction>
</comment>
<feature type="domain" description="Major facilitator superfamily (MFS) profile" evidence="21">
    <location>
        <begin position="95"/>
        <end position="551"/>
    </location>
</feature>
<feature type="transmembrane region" description="Helical" evidence="20">
    <location>
        <begin position="263"/>
        <end position="282"/>
    </location>
</feature>
<feature type="transmembrane region" description="Helical" evidence="20">
    <location>
        <begin position="169"/>
        <end position="186"/>
    </location>
</feature>
<dbReference type="InterPro" id="IPR011701">
    <property type="entry name" value="MFS"/>
</dbReference>
<comment type="catalytic activity">
    <reaction evidence="10">
        <text>L-lysyl-L-lysine(out) = L-lysyl-L-lysine(in)</text>
        <dbReference type="Rhea" id="RHEA:79403"/>
        <dbReference type="ChEBI" id="CHEBI:229956"/>
    </reaction>
</comment>
<evidence type="ECO:0000256" key="13">
    <source>
        <dbReference type="ARBA" id="ARBA00044919"/>
    </source>
</evidence>
<comment type="catalytic activity">
    <reaction evidence="2">
        <text>L-lysyl-L-alanine(out) = L-lysyl-L-alanine(in)</text>
        <dbReference type="Rhea" id="RHEA:79399"/>
        <dbReference type="ChEBI" id="CHEBI:229954"/>
    </reaction>
</comment>
<comment type="catalytic activity">
    <reaction evidence="13">
        <text>L-alanyl-L-lysine(out) = L-alanyl-L-lysine(in)</text>
        <dbReference type="Rhea" id="RHEA:79415"/>
        <dbReference type="ChEBI" id="CHEBI:192470"/>
    </reaction>
</comment>
<evidence type="ECO:0000256" key="14">
    <source>
        <dbReference type="ARBA" id="ARBA00044924"/>
    </source>
</evidence>
<evidence type="ECO:0000256" key="17">
    <source>
        <dbReference type="ARBA" id="ARBA00045709"/>
    </source>
</evidence>
<evidence type="ECO:0000256" key="10">
    <source>
        <dbReference type="ARBA" id="ARBA00044900"/>
    </source>
</evidence>
<evidence type="ECO:0000256" key="2">
    <source>
        <dbReference type="ARBA" id="ARBA00044876"/>
    </source>
</evidence>
<comment type="catalytic activity">
    <reaction evidence="5">
        <text>L-alpha-aminoacyl-L-histidine(out) = L-alpha-aminoacyl-L-histidine(in)</text>
        <dbReference type="Rhea" id="RHEA:79375"/>
        <dbReference type="ChEBI" id="CHEBI:229967"/>
    </reaction>
</comment>
<dbReference type="PANTHER" id="PTHR23512">
    <property type="entry name" value="MAJOR FACILITATOR SUPERFAMILY DOMAIN-CONTAINING PROTEIN 1"/>
    <property type="match status" value="1"/>
</dbReference>
<comment type="catalytic activity">
    <reaction evidence="9">
        <text>L-arginyl-L-alpha-amino acid(out) = L-arginyl-L-alpha-amino acid(in)</text>
        <dbReference type="Rhea" id="RHEA:79371"/>
        <dbReference type="ChEBI" id="CHEBI:84315"/>
    </reaction>
</comment>
<dbReference type="PROSITE" id="PS50850">
    <property type="entry name" value="MFS"/>
    <property type="match status" value="1"/>
</dbReference>
<dbReference type="SUPFAM" id="SSF103473">
    <property type="entry name" value="MFS general substrate transporter"/>
    <property type="match status" value="1"/>
</dbReference>
<comment type="catalytic activity">
    <reaction evidence="7">
        <text>L-alpha-aminoacyl-L-lysine(out) = L-alpha-aminoacyl-L-lysine(in)</text>
        <dbReference type="Rhea" id="RHEA:79383"/>
        <dbReference type="ChEBI" id="CHEBI:229966"/>
    </reaction>
</comment>
<evidence type="ECO:0000256" key="19">
    <source>
        <dbReference type="SAM" id="MobiDB-lite"/>
    </source>
</evidence>
<comment type="subunit">
    <text evidence="18">Homodimer. Interacts with lysosomal protein GLMP (via lumenal domain); the interaction starts while both proteins are still in the endoplasmic reticulum and is required for stabilization of MFSD1 in lysosomes but has no direct effect on its targeting to lysosomes or transporter activity.</text>
</comment>
<feature type="transmembrane region" description="Helical" evidence="20">
    <location>
        <begin position="97"/>
        <end position="115"/>
    </location>
</feature>
<evidence type="ECO:0000256" key="4">
    <source>
        <dbReference type="ARBA" id="ARBA00044881"/>
    </source>
</evidence>
<comment type="catalytic activity">
    <reaction evidence="3">
        <text>L-histidyl-glycine(out) = L-histidyl-glycine(in)</text>
        <dbReference type="Rhea" id="RHEA:79395"/>
        <dbReference type="ChEBI" id="CHEBI:229957"/>
    </reaction>
</comment>
<evidence type="ECO:0000256" key="8">
    <source>
        <dbReference type="ARBA" id="ARBA00044898"/>
    </source>
</evidence>
<evidence type="ECO:0000256" key="15">
    <source>
        <dbReference type="ARBA" id="ARBA00044985"/>
    </source>
</evidence>
<comment type="function">
    <text evidence="17">Lysosomal dipeptide uniporter that selectively exports lysine, arginine or histidine-containing dipeptides with a net positive charge from the lysosome lumen into the cytosol. Could play a role in a specific type of protein O-glycosylation indirectly regulating macrophages migration and tissue invasion. Also essential for liver homeostasis.</text>
</comment>
<feature type="transmembrane region" description="Helical" evidence="20">
    <location>
        <begin position="522"/>
        <end position="546"/>
    </location>
</feature>
<evidence type="ECO:0000259" key="21">
    <source>
        <dbReference type="PROSITE" id="PS50850"/>
    </source>
</evidence>
<feature type="compositionally biased region" description="Polar residues" evidence="19">
    <location>
        <begin position="14"/>
        <end position="28"/>
    </location>
</feature>
<dbReference type="InterPro" id="IPR020846">
    <property type="entry name" value="MFS_dom"/>
</dbReference>
<evidence type="ECO:0000256" key="1">
    <source>
        <dbReference type="ARBA" id="ARBA00004141"/>
    </source>
</evidence>
<feature type="transmembrane region" description="Helical" evidence="20">
    <location>
        <begin position="393"/>
        <end position="414"/>
    </location>
</feature>
<dbReference type="AlphaFoldDB" id="A0A077WVR4"/>
<evidence type="ECO:0000256" key="11">
    <source>
        <dbReference type="ARBA" id="ARBA00044903"/>
    </source>
</evidence>
<dbReference type="EMBL" id="LK023346">
    <property type="protein sequence ID" value="CDS11721.1"/>
    <property type="molecule type" value="Genomic_DNA"/>
</dbReference>
<evidence type="ECO:0000256" key="6">
    <source>
        <dbReference type="ARBA" id="ARBA00044891"/>
    </source>
</evidence>
<dbReference type="PANTHER" id="PTHR23512:SF12">
    <property type="entry name" value="TRANSPORTER, PUTATIVE (AFU_ORTHOLOGUE AFUA_4G00260)-RELATED"/>
    <property type="match status" value="1"/>
</dbReference>
<comment type="catalytic activity">
    <reaction evidence="12">
        <text>L-histidyl-L-alpha-amino acid(out) = L-histidyl-L-alpha-amino acid(in)</text>
        <dbReference type="Rhea" id="RHEA:79379"/>
        <dbReference type="ChEBI" id="CHEBI:229964"/>
    </reaction>
</comment>
<evidence type="ECO:0000256" key="20">
    <source>
        <dbReference type="SAM" id="Phobius"/>
    </source>
</evidence>
<feature type="transmembrane region" description="Helical" evidence="20">
    <location>
        <begin position="421"/>
        <end position="443"/>
    </location>
</feature>
<keyword evidence="20" id="KW-0472">Membrane</keyword>
<feature type="transmembrane region" description="Helical" evidence="20">
    <location>
        <begin position="612"/>
        <end position="639"/>
    </location>
</feature>
<reference evidence="22" key="1">
    <citation type="journal article" date="2014" name="Genome Announc.">
        <title>De novo whole-genome sequence and genome annotation of Lichtheimia ramosa.</title>
        <authorList>
            <person name="Linde J."/>
            <person name="Schwartze V."/>
            <person name="Binder U."/>
            <person name="Lass-Florl C."/>
            <person name="Voigt K."/>
            <person name="Horn F."/>
        </authorList>
    </citation>
    <scope>NUCLEOTIDE SEQUENCE</scope>
    <source>
        <strain evidence="22">JMRC FSU:6197</strain>
    </source>
</reference>
<feature type="transmembrane region" description="Helical" evidence="20">
    <location>
        <begin position="485"/>
        <end position="502"/>
    </location>
</feature>
<evidence type="ECO:0000313" key="22">
    <source>
        <dbReference type="EMBL" id="CDS11721.1"/>
    </source>
</evidence>
<keyword evidence="20" id="KW-1133">Transmembrane helix</keyword>
<evidence type="ECO:0000256" key="7">
    <source>
        <dbReference type="ARBA" id="ARBA00044893"/>
    </source>
</evidence>
<feature type="transmembrane region" description="Helical" evidence="20">
    <location>
        <begin position="224"/>
        <end position="243"/>
    </location>
</feature>
<feature type="transmembrane region" description="Helical" evidence="20">
    <location>
        <begin position="449"/>
        <end position="473"/>
    </location>
</feature>
<evidence type="ECO:0000256" key="3">
    <source>
        <dbReference type="ARBA" id="ARBA00044878"/>
    </source>
</evidence>
<comment type="catalytic activity">
    <reaction evidence="8">
        <text>L-aspartyl-L-lysine(out) = L-aspartyl-L-lysine(in)</text>
        <dbReference type="Rhea" id="RHEA:79411"/>
        <dbReference type="ChEBI" id="CHEBI:229953"/>
    </reaction>
</comment>
<dbReference type="OrthoDB" id="424834at2759"/>
<protein>
    <recommendedName>
        <fullName evidence="15">Lysosomal dipeptide transporter MFSD1</fullName>
    </recommendedName>
    <alternativeName>
        <fullName evidence="16">Major facilitator superfamily domain-containing protein 1</fullName>
    </alternativeName>
</protein>
<gene>
    <name evidence="22" type="ORF">LRAMOSA03984</name>
</gene>
<keyword evidence="20" id="KW-0812">Transmembrane</keyword>
<accession>A0A077WVR4</accession>
<comment type="catalytic activity">
    <reaction evidence="14">
        <text>L-lysyl-glycine(out) = L-lysyl-glycine(in)</text>
        <dbReference type="Rhea" id="RHEA:79407"/>
        <dbReference type="ChEBI" id="CHEBI:191202"/>
    </reaction>
</comment>
<evidence type="ECO:0000256" key="18">
    <source>
        <dbReference type="ARBA" id="ARBA00046376"/>
    </source>
</evidence>
<dbReference type="InterPro" id="IPR036259">
    <property type="entry name" value="MFS_trans_sf"/>
</dbReference>
<evidence type="ECO:0000256" key="12">
    <source>
        <dbReference type="ARBA" id="ARBA00044912"/>
    </source>
</evidence>
<feature type="compositionally biased region" description="Pro residues" evidence="19">
    <location>
        <begin position="35"/>
        <end position="44"/>
    </location>
</feature>
<evidence type="ECO:0000256" key="16">
    <source>
        <dbReference type="ARBA" id="ARBA00045018"/>
    </source>
</evidence>
<proteinExistence type="predicted"/>
<feature type="transmembrane region" description="Helical" evidence="20">
    <location>
        <begin position="348"/>
        <end position="373"/>
    </location>
</feature>
<organism evidence="22">
    <name type="scientific">Lichtheimia ramosa</name>
    <dbReference type="NCBI Taxonomy" id="688394"/>
    <lineage>
        <taxon>Eukaryota</taxon>
        <taxon>Fungi</taxon>
        <taxon>Fungi incertae sedis</taxon>
        <taxon>Mucoromycota</taxon>
        <taxon>Mucoromycotina</taxon>
        <taxon>Mucoromycetes</taxon>
        <taxon>Mucorales</taxon>
        <taxon>Lichtheimiaceae</taxon>
        <taxon>Lichtheimia</taxon>
    </lineage>
</organism>
<dbReference type="Pfam" id="PF07690">
    <property type="entry name" value="MFS_1"/>
    <property type="match status" value="1"/>
</dbReference>
<dbReference type="InterPro" id="IPR052187">
    <property type="entry name" value="MFSD1"/>
</dbReference>
<evidence type="ECO:0000256" key="5">
    <source>
        <dbReference type="ARBA" id="ARBA00044884"/>
    </source>
</evidence>
<comment type="catalytic activity">
    <reaction evidence="4">
        <text>L-alpha-aminoacyl-L-arginine(out) = L-alpha-aminoacyl-L-arginine(in)</text>
        <dbReference type="Rhea" id="RHEA:79367"/>
        <dbReference type="ChEBI" id="CHEBI:229968"/>
    </reaction>
</comment>
<dbReference type="GO" id="GO:0016020">
    <property type="term" value="C:membrane"/>
    <property type="evidence" value="ECO:0007669"/>
    <property type="project" value="UniProtKB-SubCell"/>
</dbReference>
<feature type="transmembrane region" description="Helical" evidence="20">
    <location>
        <begin position="192"/>
        <end position="212"/>
    </location>
</feature>
<comment type="subcellular location">
    <subcellularLocation>
        <location evidence="1">Membrane</location>
        <topology evidence="1">Multi-pass membrane protein</topology>
    </subcellularLocation>
</comment>
<feature type="transmembrane region" description="Helical" evidence="20">
    <location>
        <begin position="135"/>
        <end position="157"/>
    </location>
</feature>
<dbReference type="GO" id="GO:0022857">
    <property type="term" value="F:transmembrane transporter activity"/>
    <property type="evidence" value="ECO:0007669"/>
    <property type="project" value="InterPro"/>
</dbReference>
<evidence type="ECO:0000256" key="9">
    <source>
        <dbReference type="ARBA" id="ARBA00044899"/>
    </source>
</evidence>
<name>A0A077WVR4_9FUNG</name>
<feature type="region of interest" description="Disordered" evidence="19">
    <location>
        <begin position="1"/>
        <end position="49"/>
    </location>
</feature>
<comment type="catalytic activity">
    <reaction evidence="6">
        <text>L-lysyl-L-alpha-amino acid(out) = L-lysyl-L-alpha-amino acid(in)</text>
        <dbReference type="Rhea" id="RHEA:79387"/>
        <dbReference type="ChEBI" id="CHEBI:229965"/>
    </reaction>
</comment>